<evidence type="ECO:0000259" key="11">
    <source>
        <dbReference type="Pfam" id="PF22919"/>
    </source>
</evidence>
<dbReference type="Proteomes" id="UP000192315">
    <property type="component" value="Unassembled WGS sequence"/>
</dbReference>
<evidence type="ECO:0000256" key="7">
    <source>
        <dbReference type="ARBA" id="ARBA00023310"/>
    </source>
</evidence>
<comment type="similarity">
    <text evidence="1 8">Belongs to the ATPase alpha/beta chains family.</text>
</comment>
<evidence type="ECO:0000259" key="10">
    <source>
        <dbReference type="Pfam" id="PF02874"/>
    </source>
</evidence>
<dbReference type="PANTHER" id="PTHR43389">
    <property type="entry name" value="V-TYPE PROTON ATPASE SUBUNIT B"/>
    <property type="match status" value="1"/>
</dbReference>
<feature type="domain" description="ATP synthase A/B type C-terminal" evidence="11">
    <location>
        <begin position="356"/>
        <end position="453"/>
    </location>
</feature>
<keyword evidence="6 8" id="KW-0472">Membrane</keyword>
<dbReference type="GO" id="GO:0005886">
    <property type="term" value="C:plasma membrane"/>
    <property type="evidence" value="ECO:0007669"/>
    <property type="project" value="UniProtKB-SubCell"/>
</dbReference>
<dbReference type="GO" id="GO:0042777">
    <property type="term" value="P:proton motive force-driven plasma membrane ATP synthesis"/>
    <property type="evidence" value="ECO:0007669"/>
    <property type="project" value="UniProtKB-UniRule"/>
</dbReference>
<evidence type="ECO:0000256" key="2">
    <source>
        <dbReference type="ARBA" id="ARBA00022448"/>
    </source>
</evidence>
<dbReference type="Pfam" id="PF00006">
    <property type="entry name" value="ATP-synt_ab"/>
    <property type="match status" value="1"/>
</dbReference>
<dbReference type="InterPro" id="IPR000194">
    <property type="entry name" value="ATPase_F1/V1/A1_a/bsu_nucl-bd"/>
</dbReference>
<dbReference type="SUPFAM" id="SSF52540">
    <property type="entry name" value="P-loop containing nucleoside triphosphate hydrolases"/>
    <property type="match status" value="1"/>
</dbReference>
<organism evidence="12 13">
    <name type="scientific">Picrophilus torridus (strain ATCC 700027 / DSM 9790 / JCM 10055 / NBRC 100828 / KAW 2/3)</name>
    <dbReference type="NCBI Taxonomy" id="1122961"/>
    <lineage>
        <taxon>Archaea</taxon>
        <taxon>Methanobacteriati</taxon>
        <taxon>Thermoplasmatota</taxon>
        <taxon>Thermoplasmata</taxon>
        <taxon>Thermoplasmatales</taxon>
        <taxon>Picrophilaceae</taxon>
        <taxon>Picrophilus</taxon>
    </lineage>
</organism>
<dbReference type="HAMAP" id="MF_00310">
    <property type="entry name" value="ATP_synth_B_arch"/>
    <property type="match status" value="1"/>
</dbReference>
<gene>
    <name evidence="8" type="primary">atpB</name>
    <name evidence="12" type="ORF">SAMN02745355_0509</name>
</gene>
<dbReference type="InterPro" id="IPR055190">
    <property type="entry name" value="ATP-synt_VA_C"/>
</dbReference>
<dbReference type="GO" id="GO:0005524">
    <property type="term" value="F:ATP binding"/>
    <property type="evidence" value="ECO:0007669"/>
    <property type="project" value="UniProtKB-UniRule"/>
</dbReference>
<evidence type="ECO:0000313" key="12">
    <source>
        <dbReference type="EMBL" id="SMD30619.1"/>
    </source>
</evidence>
<evidence type="ECO:0000313" key="13">
    <source>
        <dbReference type="Proteomes" id="UP000192315"/>
    </source>
</evidence>
<comment type="subcellular location">
    <subcellularLocation>
        <location evidence="8">Cell membrane</location>
        <topology evidence="8">Peripheral membrane protein</topology>
    </subcellularLocation>
</comment>
<dbReference type="Gene3D" id="3.40.50.12240">
    <property type="match status" value="1"/>
</dbReference>
<evidence type="ECO:0000256" key="1">
    <source>
        <dbReference type="ARBA" id="ARBA00008936"/>
    </source>
</evidence>
<dbReference type="Pfam" id="PF22919">
    <property type="entry name" value="ATP-synt_VA_C"/>
    <property type="match status" value="1"/>
</dbReference>
<feature type="domain" description="ATPase F1/V1/A1 complex alpha/beta subunit N-terminal" evidence="10">
    <location>
        <begin position="9"/>
        <end position="75"/>
    </location>
</feature>
<evidence type="ECO:0000256" key="4">
    <source>
        <dbReference type="ARBA" id="ARBA00022781"/>
    </source>
</evidence>
<dbReference type="InterPro" id="IPR022879">
    <property type="entry name" value="V-ATPase_su_B/beta"/>
</dbReference>
<keyword evidence="7 8" id="KW-0066">ATP synthesis</keyword>
<dbReference type="CDD" id="cd01135">
    <property type="entry name" value="V_A-ATPase_B"/>
    <property type="match status" value="1"/>
</dbReference>
<comment type="function">
    <text evidence="8">Component of the A-type ATP synthase that produces ATP from ADP in the presence of a proton gradient across the membrane. The B chain is a regulatory subunit.</text>
</comment>
<keyword evidence="4 8" id="KW-0375">Hydrogen ion transport</keyword>
<sequence>MRDVLYRSVSQISGPLLFVEDVKDTSYNEIVDIILDNGEKRRGQVLETRNGLSIVQIYGSTTGISTSNASVKFTGSTFRLPVSDDMLGRIFNGFGEPIDNGPKIYSKDKLDINGSAINPYSREEPSEFVQTGISTIDGMNTLVMGQKLPIFSGAGLSHNRLAAQIARQAKTLKGTENFGVVFGAIGITSEEANYFINEFQSSGSLSNSVIFLNLASDPSMDRIVLPRIALTTAEYLAYEKEMNMLVILTDMTNYCEALREISSARNEIPGRRGYPGYMYTDLSTIYERAGKIRGRNGSITQIPILTMPGDDITNPVPDLTGYITEGQITLSRDLNKRNIYPEVDVLLSLSRLMNQGIGSDHTREDHRGLADQLYASYAKGKDARSMSEIVGEESLTETDKLYLKFAEDFENKYVNQGNIERSIEDTLNLGWDLLSVLPVDEMKKVKSAHIPKYGKWNNGK</sequence>
<keyword evidence="3 8" id="KW-1003">Cell membrane</keyword>
<evidence type="ECO:0000256" key="6">
    <source>
        <dbReference type="ARBA" id="ARBA00023136"/>
    </source>
</evidence>
<dbReference type="Pfam" id="PF02874">
    <property type="entry name" value="ATP-synt_ab_N"/>
    <property type="match status" value="1"/>
</dbReference>
<dbReference type="NCBIfam" id="NF003235">
    <property type="entry name" value="PRK04196.1"/>
    <property type="match status" value="1"/>
</dbReference>
<comment type="subunit">
    <text evidence="8">Has multiple subunits with at least A(3), B(3), C, D, E, F, H, I and proteolipid K(x).</text>
</comment>
<dbReference type="PANTHER" id="PTHR43389:SF4">
    <property type="entry name" value="V-TYPE PROTON ATPASE SUBUNIT B"/>
    <property type="match status" value="1"/>
</dbReference>
<evidence type="ECO:0000259" key="9">
    <source>
        <dbReference type="Pfam" id="PF00006"/>
    </source>
</evidence>
<dbReference type="AlphaFoldDB" id="A0A8G2FW97"/>
<dbReference type="CDD" id="cd18118">
    <property type="entry name" value="ATP-synt_V_A-type_beta_N"/>
    <property type="match status" value="1"/>
</dbReference>
<feature type="domain" description="ATPase F1/V1/A1 complex alpha/beta subunit nucleotide-binding" evidence="9">
    <location>
        <begin position="132"/>
        <end position="350"/>
    </location>
</feature>
<evidence type="ECO:0000256" key="5">
    <source>
        <dbReference type="ARBA" id="ARBA00023065"/>
    </source>
</evidence>
<dbReference type="InterPro" id="IPR004100">
    <property type="entry name" value="ATPase_F1/V1/A1_a/bsu_N"/>
</dbReference>
<proteinExistence type="inferred from homology"/>
<accession>A0A8G2FW97</accession>
<dbReference type="PIRSF" id="PIRSF039114">
    <property type="entry name" value="V-ATPsynth_beta/V-ATPase_B"/>
    <property type="match status" value="1"/>
</dbReference>
<dbReference type="EMBL" id="FWYE01000001">
    <property type="protein sequence ID" value="SMD30619.1"/>
    <property type="molecule type" value="Genomic_DNA"/>
</dbReference>
<keyword evidence="5 8" id="KW-0406">Ion transport</keyword>
<dbReference type="RefSeq" id="WP_084272533.1">
    <property type="nucleotide sequence ID" value="NZ_FWYE01000001.1"/>
</dbReference>
<keyword evidence="13" id="KW-1185">Reference proteome</keyword>
<keyword evidence="2 8" id="KW-0813">Transport</keyword>
<evidence type="ECO:0000256" key="3">
    <source>
        <dbReference type="ARBA" id="ARBA00022475"/>
    </source>
</evidence>
<reference evidence="12 13" key="1">
    <citation type="submission" date="2017-04" db="EMBL/GenBank/DDBJ databases">
        <authorList>
            <person name="Varghese N."/>
            <person name="Submissions S."/>
        </authorList>
    </citation>
    <scope>NUCLEOTIDE SEQUENCE [LARGE SCALE GENOMIC DNA]</scope>
    <source>
        <strain evidence="12 13">DSM 9789</strain>
    </source>
</reference>
<comment type="caution">
    <text evidence="12">The sequence shown here is derived from an EMBL/GenBank/DDBJ whole genome shotgun (WGS) entry which is preliminary data.</text>
</comment>
<dbReference type="CDD" id="cd18112">
    <property type="entry name" value="ATP-synt_V_A-type_beta_C"/>
    <property type="match status" value="1"/>
</dbReference>
<dbReference type="GO" id="GO:0046933">
    <property type="term" value="F:proton-transporting ATP synthase activity, rotational mechanism"/>
    <property type="evidence" value="ECO:0007669"/>
    <property type="project" value="UniProtKB-UniRule"/>
</dbReference>
<dbReference type="InterPro" id="IPR027417">
    <property type="entry name" value="P-loop_NTPase"/>
</dbReference>
<protein>
    <recommendedName>
        <fullName evidence="8">A-type ATP synthase subunit B</fullName>
    </recommendedName>
</protein>
<evidence type="ECO:0000256" key="8">
    <source>
        <dbReference type="HAMAP-Rule" id="MF_00310"/>
    </source>
</evidence>
<name>A0A8G2FW97_PICTO</name>